<proteinExistence type="predicted"/>
<evidence type="ECO:0000256" key="2">
    <source>
        <dbReference type="ARBA" id="ARBA00022771"/>
    </source>
</evidence>
<dbReference type="GO" id="GO:0008270">
    <property type="term" value="F:zinc ion binding"/>
    <property type="evidence" value="ECO:0007669"/>
    <property type="project" value="UniProtKB-KW"/>
</dbReference>
<keyword evidence="4 5" id="KW-0238">DNA-binding</keyword>
<evidence type="ECO:0000256" key="7">
    <source>
        <dbReference type="SAM" id="MobiDB-lite"/>
    </source>
</evidence>
<dbReference type="Proteomes" id="UP001168972">
    <property type="component" value="Unassembled WGS sequence"/>
</dbReference>
<dbReference type="Pfam" id="PF05485">
    <property type="entry name" value="THAP"/>
    <property type="match status" value="1"/>
</dbReference>
<dbReference type="EMBL" id="JAQQBR010000002">
    <property type="protein sequence ID" value="KAK0181156.1"/>
    <property type="molecule type" value="Genomic_DNA"/>
</dbReference>
<dbReference type="SUPFAM" id="SSF57716">
    <property type="entry name" value="Glucocorticoid receptor-like (DNA-binding domain)"/>
    <property type="match status" value="1"/>
</dbReference>
<evidence type="ECO:0000259" key="8">
    <source>
        <dbReference type="PROSITE" id="PS50950"/>
    </source>
</evidence>
<dbReference type="PROSITE" id="PS50950">
    <property type="entry name" value="ZF_THAP"/>
    <property type="match status" value="1"/>
</dbReference>
<keyword evidence="2 5" id="KW-0863">Zinc-finger</keyword>
<dbReference type="SMART" id="SM00980">
    <property type="entry name" value="THAP"/>
    <property type="match status" value="1"/>
</dbReference>
<gene>
    <name evidence="9" type="ORF">PV327_003462</name>
</gene>
<evidence type="ECO:0000256" key="6">
    <source>
        <dbReference type="SAM" id="Coils"/>
    </source>
</evidence>
<evidence type="ECO:0000256" key="5">
    <source>
        <dbReference type="PROSITE-ProRule" id="PRU00309"/>
    </source>
</evidence>
<dbReference type="InterPro" id="IPR006612">
    <property type="entry name" value="THAP_Znf"/>
</dbReference>
<feature type="region of interest" description="Disordered" evidence="7">
    <location>
        <begin position="222"/>
        <end position="257"/>
    </location>
</feature>
<dbReference type="PANTHER" id="PTHR46600:SF11">
    <property type="entry name" value="THAP DOMAIN-CONTAINING PROTEIN 10"/>
    <property type="match status" value="1"/>
</dbReference>
<evidence type="ECO:0000313" key="10">
    <source>
        <dbReference type="Proteomes" id="UP001168972"/>
    </source>
</evidence>
<dbReference type="PANTHER" id="PTHR46600">
    <property type="entry name" value="THAP DOMAIN-CONTAINING"/>
    <property type="match status" value="1"/>
</dbReference>
<evidence type="ECO:0000256" key="4">
    <source>
        <dbReference type="ARBA" id="ARBA00023125"/>
    </source>
</evidence>
<keyword evidence="3" id="KW-0862">Zinc</keyword>
<evidence type="ECO:0000313" key="9">
    <source>
        <dbReference type="EMBL" id="KAK0181156.1"/>
    </source>
</evidence>
<accession>A0AA39G503</accession>
<protein>
    <recommendedName>
        <fullName evidence="8">THAP-type domain-containing protein</fullName>
    </recommendedName>
</protein>
<organism evidence="9 10">
    <name type="scientific">Microctonus hyperodae</name>
    <name type="common">Parasitoid wasp</name>
    <dbReference type="NCBI Taxonomy" id="165561"/>
    <lineage>
        <taxon>Eukaryota</taxon>
        <taxon>Metazoa</taxon>
        <taxon>Ecdysozoa</taxon>
        <taxon>Arthropoda</taxon>
        <taxon>Hexapoda</taxon>
        <taxon>Insecta</taxon>
        <taxon>Pterygota</taxon>
        <taxon>Neoptera</taxon>
        <taxon>Endopterygota</taxon>
        <taxon>Hymenoptera</taxon>
        <taxon>Apocrita</taxon>
        <taxon>Ichneumonoidea</taxon>
        <taxon>Braconidae</taxon>
        <taxon>Euphorinae</taxon>
        <taxon>Microctonus</taxon>
    </lineage>
</organism>
<dbReference type="AlphaFoldDB" id="A0AA39G503"/>
<evidence type="ECO:0000256" key="1">
    <source>
        <dbReference type="ARBA" id="ARBA00022723"/>
    </source>
</evidence>
<sequence length="533" mass="61320">MVRSCSLKNCTNSVKQKYRFFLLPSVKKVAKRSAWLAKCRHLLPDHLPLHGNSISLCEGHFEPDQFVEYGPNIRTVLKPTAVPTIFTRNPRRVSDAIASLYVEVLDDEFIHDESDEKIIEEDSVIHENKLHDNIEEQQLQCQAIDNGILIKDTSKSQIDMKTTPRIVQLLQIKKNRMIMATKRGNEIIQASIKNNIIPRVHYDENKFECSKFSLCNIKQENQIEDSKSKPSTSLSTHKISTIPKGQSSSVQSRESKNKTIPILSVKSPIKVGRVYSVKNKAHNFNANNNYHTVPKRNDNNVTNHVQSTINCDPFSYRHTGKSLITYSRLSENRGALKKRVHELEVERDNAMRKYRHLALRLETLETNLRLFLNDDQIRLLESESPSSKTISWSPETLQKSAKIRCIVGPRAYEYLRSQEHYPFPSFRTLYRHRDISKLNEYTDEMIEDHLNSTMNEVAAMGADESDMSDIELDDDRIKIDEIFEPKHENHIESQNDDAVDENNETLIEAKEVAGDDINVEYIGMDVEISESSI</sequence>
<feature type="compositionally biased region" description="Polar residues" evidence="7">
    <location>
        <begin position="229"/>
        <end position="252"/>
    </location>
</feature>
<keyword evidence="6" id="KW-0175">Coiled coil</keyword>
<dbReference type="GO" id="GO:0043565">
    <property type="term" value="F:sequence-specific DNA binding"/>
    <property type="evidence" value="ECO:0007669"/>
    <property type="project" value="InterPro"/>
</dbReference>
<reference evidence="9" key="1">
    <citation type="journal article" date="2023" name="bioRxiv">
        <title>Scaffold-level genome assemblies of two parasitoid biocontrol wasps reveal the parthenogenesis mechanism and an associated novel virus.</title>
        <authorList>
            <person name="Inwood S."/>
            <person name="Skelly J."/>
            <person name="Guhlin J."/>
            <person name="Harrop T."/>
            <person name="Goldson S."/>
            <person name="Dearden P."/>
        </authorList>
    </citation>
    <scope>NUCLEOTIDE SEQUENCE</scope>
    <source>
        <strain evidence="9">Lincoln</strain>
        <tissue evidence="9">Whole body</tissue>
    </source>
</reference>
<comment type="caution">
    <text evidence="9">The sequence shown here is derived from an EMBL/GenBank/DDBJ whole genome shotgun (WGS) entry which is preliminary data.</text>
</comment>
<keyword evidence="10" id="KW-1185">Reference proteome</keyword>
<dbReference type="InterPro" id="IPR026516">
    <property type="entry name" value="THAP1/10"/>
</dbReference>
<keyword evidence="1" id="KW-0479">Metal-binding</keyword>
<feature type="coiled-coil region" evidence="6">
    <location>
        <begin position="326"/>
        <end position="367"/>
    </location>
</feature>
<evidence type="ECO:0000256" key="3">
    <source>
        <dbReference type="ARBA" id="ARBA00022833"/>
    </source>
</evidence>
<reference evidence="9" key="2">
    <citation type="submission" date="2023-03" db="EMBL/GenBank/DDBJ databases">
        <authorList>
            <person name="Inwood S.N."/>
            <person name="Skelly J.G."/>
            <person name="Guhlin J."/>
            <person name="Harrop T.W.R."/>
            <person name="Goldson S.G."/>
            <person name="Dearden P.K."/>
        </authorList>
    </citation>
    <scope>NUCLEOTIDE SEQUENCE</scope>
    <source>
        <strain evidence="9">Lincoln</strain>
        <tissue evidence="9">Whole body</tissue>
    </source>
</reference>
<name>A0AA39G503_MICHY</name>
<feature type="domain" description="THAP-type" evidence="8">
    <location>
        <begin position="1"/>
        <end position="86"/>
    </location>
</feature>